<sequence>MKRKILKTLKVWLAVVFASGILASCSKWDEFKEYTKNGEITYSGKLDSVKIYPGDGRIKIRALLPADPKIVKARVFWNNMTDSVEFPINMSNGRILEHILPMAEGLKSFTLYTYDAKGNRSVPVYAVGTALGSRYQSSISNRVVTSAVNVNTTTTINWVSADLSASPIFTEVKYLSATGQKIAKVPANQDVTVINDLAPTAKTFTYRTAYLPANSIDTFYTAEKTVGIFKDVTTEYLKNTRLPATVVVKGDRWGTPTDWVTNAAARNFRNWNGEYYGGVDYWFGGPRLAMEAGWSGDNMATITNGKMYQSPTLPPGNYTFEMDIPDCTRGAEFYTVAAAGDEIPNIENITSSLAQAKTSEPGTHKITFTLTTATKVSLGFVGHLTSYGGGGGTFWRIDAVRLKQLPLVN</sequence>
<proteinExistence type="predicted"/>
<name>A0ABW4ZLM0_9SPHI</name>
<evidence type="ECO:0000259" key="2">
    <source>
        <dbReference type="Pfam" id="PF16405"/>
    </source>
</evidence>
<feature type="domain" description="DUF5013" evidence="2">
    <location>
        <begin position="248"/>
        <end position="379"/>
    </location>
</feature>
<evidence type="ECO:0000313" key="4">
    <source>
        <dbReference type="Proteomes" id="UP001597387"/>
    </source>
</evidence>
<accession>A0ABW4ZLM0</accession>
<dbReference type="InterPro" id="IPR032181">
    <property type="entry name" value="DUF5013"/>
</dbReference>
<organism evidence="3 4">
    <name type="scientific">Paradesertivirga mongoliensis</name>
    <dbReference type="NCBI Taxonomy" id="2100740"/>
    <lineage>
        <taxon>Bacteria</taxon>
        <taxon>Pseudomonadati</taxon>
        <taxon>Bacteroidota</taxon>
        <taxon>Sphingobacteriia</taxon>
        <taxon>Sphingobacteriales</taxon>
        <taxon>Sphingobacteriaceae</taxon>
        <taxon>Paradesertivirga</taxon>
    </lineage>
</organism>
<dbReference type="PROSITE" id="PS51257">
    <property type="entry name" value="PROKAR_LIPOPROTEIN"/>
    <property type="match status" value="1"/>
</dbReference>
<dbReference type="Pfam" id="PF16389">
    <property type="entry name" value="DUF4998"/>
    <property type="match status" value="1"/>
</dbReference>
<evidence type="ECO:0000313" key="3">
    <source>
        <dbReference type="EMBL" id="MFD2162746.1"/>
    </source>
</evidence>
<comment type="caution">
    <text evidence="3">The sequence shown here is derived from an EMBL/GenBank/DDBJ whole genome shotgun (WGS) entry which is preliminary data.</text>
</comment>
<reference evidence="4" key="1">
    <citation type="journal article" date="2019" name="Int. J. Syst. Evol. Microbiol.">
        <title>The Global Catalogue of Microorganisms (GCM) 10K type strain sequencing project: providing services to taxonomists for standard genome sequencing and annotation.</title>
        <authorList>
            <consortium name="The Broad Institute Genomics Platform"/>
            <consortium name="The Broad Institute Genome Sequencing Center for Infectious Disease"/>
            <person name="Wu L."/>
            <person name="Ma J."/>
        </authorList>
    </citation>
    <scope>NUCLEOTIDE SEQUENCE [LARGE SCALE GENOMIC DNA]</scope>
    <source>
        <strain evidence="4">KCTC 42217</strain>
    </source>
</reference>
<gene>
    <name evidence="3" type="ORF">ACFSJU_10115</name>
</gene>
<protein>
    <submittedName>
        <fullName evidence="3">DUF4998 domain-containing protein</fullName>
    </submittedName>
</protein>
<dbReference type="RefSeq" id="WP_255902990.1">
    <property type="nucleotide sequence ID" value="NZ_JAFMZO010000003.1"/>
</dbReference>
<dbReference type="EMBL" id="JBHUHZ010000001">
    <property type="protein sequence ID" value="MFD2162746.1"/>
    <property type="molecule type" value="Genomic_DNA"/>
</dbReference>
<keyword evidence="4" id="KW-1185">Reference proteome</keyword>
<feature type="signal peptide" evidence="1">
    <location>
        <begin position="1"/>
        <end position="23"/>
    </location>
</feature>
<feature type="chain" id="PRO_5045536924" evidence="1">
    <location>
        <begin position="24"/>
        <end position="409"/>
    </location>
</feature>
<dbReference type="Gene3D" id="2.60.120.260">
    <property type="entry name" value="Galactose-binding domain-like"/>
    <property type="match status" value="1"/>
</dbReference>
<evidence type="ECO:0000256" key="1">
    <source>
        <dbReference type="SAM" id="SignalP"/>
    </source>
</evidence>
<keyword evidence="1" id="KW-0732">Signal</keyword>
<dbReference type="Proteomes" id="UP001597387">
    <property type="component" value="Unassembled WGS sequence"/>
</dbReference>
<dbReference type="Pfam" id="PF16405">
    <property type="entry name" value="DUF5013"/>
    <property type="match status" value="1"/>
</dbReference>